<dbReference type="PANTHER" id="PTHR34196">
    <property type="entry name" value="OS02G0697700 PROTEIN"/>
    <property type="match status" value="1"/>
</dbReference>
<sequence>MHYCALVVELWRESSNCISLRCERRKFFVRLPSREAYYTTTSERARVSSSRLIFPQAKNSAMRSSVLEDVSEVCSLLLHLWSHGCSSTPALRQNLATLGKKEGDGLWNKANGVNGVNGLEHRDSALLNGVKHIEEFSPLPHPLEQTDIDQPVHCPAPEPCIVHDGKVWKQRVVAIARRRAENARAMAVTDHIEYYSSTQHRRRRSRSRESSQLPSLTAPELIALK</sequence>
<dbReference type="PANTHER" id="PTHR34196:SF2">
    <property type="entry name" value="OS02G0697700 PROTEIN"/>
    <property type="match status" value="1"/>
</dbReference>
<keyword evidence="3" id="KW-1185">Reference proteome</keyword>
<dbReference type="EMBL" id="OZ019893">
    <property type="protein sequence ID" value="CAK9190131.1"/>
    <property type="molecule type" value="Genomic_DNA"/>
</dbReference>
<name>A0ABP0T949_9BRYO</name>
<feature type="region of interest" description="Disordered" evidence="1">
    <location>
        <begin position="196"/>
        <end position="218"/>
    </location>
</feature>
<proteinExistence type="predicted"/>
<dbReference type="Proteomes" id="UP001497512">
    <property type="component" value="Chromosome 1"/>
</dbReference>
<evidence type="ECO:0000256" key="1">
    <source>
        <dbReference type="SAM" id="MobiDB-lite"/>
    </source>
</evidence>
<organism evidence="2 3">
    <name type="scientific">Sphagnum troendelagicum</name>
    <dbReference type="NCBI Taxonomy" id="128251"/>
    <lineage>
        <taxon>Eukaryota</taxon>
        <taxon>Viridiplantae</taxon>
        <taxon>Streptophyta</taxon>
        <taxon>Embryophyta</taxon>
        <taxon>Bryophyta</taxon>
        <taxon>Sphagnophytina</taxon>
        <taxon>Sphagnopsida</taxon>
        <taxon>Sphagnales</taxon>
        <taxon>Sphagnaceae</taxon>
        <taxon>Sphagnum</taxon>
    </lineage>
</organism>
<evidence type="ECO:0000313" key="3">
    <source>
        <dbReference type="Proteomes" id="UP001497512"/>
    </source>
</evidence>
<protein>
    <submittedName>
        <fullName evidence="2">Uncharacterized protein</fullName>
    </submittedName>
</protein>
<evidence type="ECO:0000313" key="2">
    <source>
        <dbReference type="EMBL" id="CAK9190131.1"/>
    </source>
</evidence>
<gene>
    <name evidence="2" type="ORF">CSSPTR1EN2_LOCUS681</name>
</gene>
<reference evidence="2 3" key="1">
    <citation type="submission" date="2024-02" db="EMBL/GenBank/DDBJ databases">
        <authorList>
            <consortium name="ELIXIR-Norway"/>
            <consortium name="Elixir Norway"/>
        </authorList>
    </citation>
    <scope>NUCLEOTIDE SEQUENCE [LARGE SCALE GENOMIC DNA]</scope>
</reference>
<accession>A0ABP0T949</accession>